<dbReference type="Proteomes" id="UP000504634">
    <property type="component" value="Unplaced"/>
</dbReference>
<feature type="region of interest" description="Disordered" evidence="5">
    <location>
        <begin position="296"/>
        <end position="315"/>
    </location>
</feature>
<dbReference type="PANTHER" id="PTHR46437:SF1">
    <property type="entry name" value="MORN REPEAT-CONTAINING PROTEIN 5"/>
    <property type="match status" value="1"/>
</dbReference>
<dbReference type="AlphaFoldDB" id="A0A6J2UC75"/>
<evidence type="ECO:0000256" key="4">
    <source>
        <dbReference type="ARBA" id="ARBA00023273"/>
    </source>
</evidence>
<keyword evidence="6" id="KW-1185">Reference proteome</keyword>
<dbReference type="GO" id="GO:0031514">
    <property type="term" value="C:motile cilium"/>
    <property type="evidence" value="ECO:0007669"/>
    <property type="project" value="UniProtKB-SubCell"/>
</dbReference>
<keyword evidence="3" id="KW-0969">Cilium</keyword>
<dbReference type="OrthoDB" id="300500at2759"/>
<gene>
    <name evidence="7" type="primary">LOC115632915</name>
</gene>
<keyword evidence="4" id="KW-0966">Cell projection</keyword>
<accession>A0A6J2UC75</accession>
<evidence type="ECO:0000256" key="3">
    <source>
        <dbReference type="ARBA" id="ARBA00023069"/>
    </source>
</evidence>
<dbReference type="PANTHER" id="PTHR46437">
    <property type="entry name" value="MORN REPEAT-CONTAINING PROTEIN 5"/>
    <property type="match status" value="1"/>
</dbReference>
<evidence type="ECO:0000256" key="1">
    <source>
        <dbReference type="ARBA" id="ARBA00004230"/>
    </source>
</evidence>
<evidence type="ECO:0000313" key="7">
    <source>
        <dbReference type="RefSeq" id="XP_030386066.1"/>
    </source>
</evidence>
<dbReference type="InterPro" id="IPR042814">
    <property type="entry name" value="Morn5"/>
</dbReference>
<sequence>MSRIVYRNKFLTGSKFFGLSNELGMQEHGVYEFPNGTRYTGNFCNGRFHGSGVMEIPQPIGVIFRVAHDHGNLTQIRQMCFDDGLEVHMDIKKNKLNDSEKMTFENWDYCKDGERRFYSETLDNLEPVGPLQYKTKEGPIAPRLAANIFDLGFGRLNKYGFLLDIPGHISETNHCYIGCHCIRQWIRENCRHGPLVDEHIKQKFKGKWAREIIRNNLEATKENSQEDKPDAGCKQFTLKPNVHSRLCRRTLSEISSSSAKKTRLALGSTSDSATSFLEIKPMPSAQSQIRLQTLTPVQSKGRLGQQSRSSICHIN</sequence>
<protein>
    <submittedName>
        <fullName evidence="7">Uncharacterized protein LOC115632915</fullName>
    </submittedName>
</protein>
<organism evidence="6 7">
    <name type="scientific">Drosophila lebanonensis</name>
    <name type="common">Fruit fly</name>
    <name type="synonym">Scaptodrosophila lebanonensis</name>
    <dbReference type="NCBI Taxonomy" id="7225"/>
    <lineage>
        <taxon>Eukaryota</taxon>
        <taxon>Metazoa</taxon>
        <taxon>Ecdysozoa</taxon>
        <taxon>Arthropoda</taxon>
        <taxon>Hexapoda</taxon>
        <taxon>Insecta</taxon>
        <taxon>Pterygota</taxon>
        <taxon>Neoptera</taxon>
        <taxon>Endopterygota</taxon>
        <taxon>Diptera</taxon>
        <taxon>Brachycera</taxon>
        <taxon>Muscomorpha</taxon>
        <taxon>Ephydroidea</taxon>
        <taxon>Drosophilidae</taxon>
        <taxon>Scaptodrosophila</taxon>
    </lineage>
</organism>
<evidence type="ECO:0000256" key="5">
    <source>
        <dbReference type="SAM" id="MobiDB-lite"/>
    </source>
</evidence>
<reference evidence="7" key="1">
    <citation type="submission" date="2025-08" db="UniProtKB">
        <authorList>
            <consortium name="RefSeq"/>
        </authorList>
    </citation>
    <scope>IDENTIFICATION</scope>
    <source>
        <strain evidence="7">11010-0011.00</strain>
        <tissue evidence="7">Whole body</tissue>
    </source>
</reference>
<name>A0A6J2UC75_DROLE</name>
<comment type="subcellular location">
    <subcellularLocation>
        <location evidence="1">Cell projection</location>
        <location evidence="1">Cilium</location>
        <location evidence="1">Flagellum</location>
    </subcellularLocation>
</comment>
<keyword evidence="2" id="KW-0282">Flagellum</keyword>
<evidence type="ECO:0000313" key="6">
    <source>
        <dbReference type="Proteomes" id="UP000504634"/>
    </source>
</evidence>
<dbReference type="GeneID" id="115632915"/>
<proteinExistence type="predicted"/>
<dbReference type="RefSeq" id="XP_030386066.1">
    <property type="nucleotide sequence ID" value="XM_030530206.1"/>
</dbReference>
<evidence type="ECO:0000256" key="2">
    <source>
        <dbReference type="ARBA" id="ARBA00022846"/>
    </source>
</evidence>
<dbReference type="SUPFAM" id="SSF82185">
    <property type="entry name" value="Histone H3 K4-specific methyltransferase SET7/9 N-terminal domain"/>
    <property type="match status" value="1"/>
</dbReference>